<dbReference type="InterPro" id="IPR016181">
    <property type="entry name" value="Acyl_CoA_acyltransferase"/>
</dbReference>
<keyword evidence="9" id="KW-0479">Metal-binding</keyword>
<dbReference type="CDD" id="cd04301">
    <property type="entry name" value="NAT_SF"/>
    <property type="match status" value="1"/>
</dbReference>
<dbReference type="PROSITE" id="PS50016">
    <property type="entry name" value="ZF_PHD_2"/>
    <property type="match status" value="1"/>
</dbReference>
<dbReference type="InterPro" id="IPR013083">
    <property type="entry name" value="Znf_RING/FYVE/PHD"/>
</dbReference>
<evidence type="ECO:0000256" key="14">
    <source>
        <dbReference type="ARBA" id="ARBA00023034"/>
    </source>
</evidence>
<proteinExistence type="inferred from homology"/>
<keyword evidence="16" id="KW-0325">Glycoprotein</keyword>
<comment type="subcellular location">
    <subcellularLocation>
        <location evidence="3">Golgi apparatus membrane</location>
        <topology evidence="3">Single-pass type II membrane protein</topology>
    </subcellularLocation>
    <subcellularLocation>
        <location evidence="2">Nucleus</location>
    </subcellularLocation>
</comment>
<dbReference type="Proteomes" id="UP001157418">
    <property type="component" value="Unassembled WGS sequence"/>
</dbReference>
<evidence type="ECO:0000256" key="13">
    <source>
        <dbReference type="ARBA" id="ARBA00022989"/>
    </source>
</evidence>
<dbReference type="InterPro" id="IPR056511">
    <property type="entry name" value="IDM1_C"/>
</dbReference>
<dbReference type="Pfam" id="PF00628">
    <property type="entry name" value="PHD"/>
    <property type="match status" value="1"/>
</dbReference>
<comment type="cofactor">
    <cofactor evidence="1">
        <name>Mn(2+)</name>
        <dbReference type="ChEBI" id="CHEBI:29035"/>
    </cofactor>
</comment>
<gene>
    <name evidence="23" type="ORF">LVIROSA_LOCUS16290</name>
</gene>
<evidence type="ECO:0000256" key="6">
    <source>
        <dbReference type="ARBA" id="ARBA00022676"/>
    </source>
</evidence>
<evidence type="ECO:0000256" key="11">
    <source>
        <dbReference type="ARBA" id="ARBA00022833"/>
    </source>
</evidence>
<keyword evidence="13" id="KW-1133">Transmembrane helix</keyword>
<dbReference type="FunFam" id="3.90.550.50:FF:000012">
    <property type="entry name" value="Hexosyltransferase"/>
    <property type="match status" value="1"/>
</dbReference>
<evidence type="ECO:0000256" key="20">
    <source>
        <dbReference type="PROSITE-ProRule" id="PRU00146"/>
    </source>
</evidence>
<evidence type="ECO:0000256" key="3">
    <source>
        <dbReference type="ARBA" id="ARBA00004323"/>
    </source>
</evidence>
<dbReference type="GO" id="GO:0000139">
    <property type="term" value="C:Golgi membrane"/>
    <property type="evidence" value="ECO:0007669"/>
    <property type="project" value="UniProtKB-SubCell"/>
</dbReference>
<name>A0AAU9MNJ3_9ASTR</name>
<dbReference type="GO" id="GO:0016747">
    <property type="term" value="F:acyltransferase activity, transferring groups other than amino-acyl groups"/>
    <property type="evidence" value="ECO:0007669"/>
    <property type="project" value="InterPro"/>
</dbReference>
<keyword evidence="14" id="KW-0333">Golgi apparatus</keyword>
<dbReference type="Pfam" id="PF23209">
    <property type="entry name" value="IDM1_C"/>
    <property type="match status" value="1"/>
</dbReference>
<dbReference type="GO" id="GO:0008270">
    <property type="term" value="F:zinc ion binding"/>
    <property type="evidence" value="ECO:0007669"/>
    <property type="project" value="UniProtKB-KW"/>
</dbReference>
<feature type="domain" description="PHD-type" evidence="21">
    <location>
        <begin position="447"/>
        <end position="492"/>
    </location>
</feature>
<dbReference type="EMBL" id="CAKMRJ010002768">
    <property type="protein sequence ID" value="CAH1429428.1"/>
    <property type="molecule type" value="Genomic_DNA"/>
</dbReference>
<dbReference type="SMART" id="SM00249">
    <property type="entry name" value="PHD"/>
    <property type="match status" value="2"/>
</dbReference>
<evidence type="ECO:0000313" key="23">
    <source>
        <dbReference type="EMBL" id="CAH1429428.1"/>
    </source>
</evidence>
<keyword evidence="11" id="KW-0862">Zinc</keyword>
<dbReference type="InterPro" id="IPR000182">
    <property type="entry name" value="GNAT_dom"/>
</dbReference>
<dbReference type="AlphaFoldDB" id="A0AAU9MNJ3"/>
<comment type="pathway">
    <text evidence="4">Protein modification; protein glycosylation.</text>
</comment>
<reference evidence="23 24" key="1">
    <citation type="submission" date="2022-01" db="EMBL/GenBank/DDBJ databases">
        <authorList>
            <person name="Xiong W."/>
            <person name="Schranz E."/>
        </authorList>
    </citation>
    <scope>NUCLEOTIDE SEQUENCE [LARGE SCALE GENOMIC DNA]</scope>
</reference>
<comment type="function">
    <text evidence="19">Beta-1,3-galactosyltransferase that transfers galactose from UDP-galactose to substrates with a terminal glycosyl residue.</text>
</comment>
<evidence type="ECO:0008006" key="25">
    <source>
        <dbReference type="Google" id="ProtNLM"/>
    </source>
</evidence>
<evidence type="ECO:0000256" key="7">
    <source>
        <dbReference type="ARBA" id="ARBA00022679"/>
    </source>
</evidence>
<dbReference type="InterPro" id="IPR019787">
    <property type="entry name" value="Znf_PHD-finger"/>
</dbReference>
<dbReference type="Gene3D" id="3.90.550.50">
    <property type="match status" value="1"/>
</dbReference>
<keyword evidence="24" id="KW-1185">Reference proteome</keyword>
<keyword evidence="10 20" id="KW-0863">Zinc-finger</keyword>
<evidence type="ECO:0000256" key="9">
    <source>
        <dbReference type="ARBA" id="ARBA00022723"/>
    </source>
</evidence>
<keyword evidence="17" id="KW-0464">Manganese</keyword>
<evidence type="ECO:0000256" key="17">
    <source>
        <dbReference type="ARBA" id="ARBA00023211"/>
    </source>
</evidence>
<evidence type="ECO:0000256" key="19">
    <source>
        <dbReference type="ARBA" id="ARBA00055406"/>
    </source>
</evidence>
<evidence type="ECO:0000259" key="21">
    <source>
        <dbReference type="PROSITE" id="PS50016"/>
    </source>
</evidence>
<dbReference type="InterPro" id="IPR011011">
    <property type="entry name" value="Znf_FYVE_PHD"/>
</dbReference>
<sequence length="971" mass="110890">MQSTDGVMFIAKEIFQMKGHCIRSLKMLLSCNIENLHDDCFEGSMDENYIFRDVFFGHGDGRDSDNSVMTSQLDSIQCSTSEEFASLTRNDPDMEVKRRKVSSEEHSVTKPVKPSKPRWKDSSFIELDKDELLFVTPIDSTMDPKPLLRYYTYSLLKSAGWLIGRRNRITHCKGRGEYVFKSPEGRPIREFYRAWNMCGHELVQDSKYDCVRDDIKWTNFPQFQSDLSNALTKVKELINSKTVTDLAHCWYLLDPFAKVVFIDKSLTCLKEGKEVKGKRSLVNVSYLKKQKAKNKKKGNYHIKDDDLLLSAIFSNRSTTTKKNSRVPKAVRKYNTTLGVRTVLSWLINLGVIHINEVIQYRNPQDDTVMKHGLVTQNGILCRCCKKVLCVSEFKNHVGFSVDNNTCLNLFMESGKSFTLCQLEAWSTEYKARKNATRDVQVAVDQSDDTCGLCGDGGELICCDNCPSTFHQTCLSTQELPEGNWYCSTCCCWSCGDVINHIESSVFKALKCLQCERKYHWECVQGNEIEGDLVGPTWFCGETCKMIHSSLHSLIGCRNPISDGFSWTLLRCIHGDQKVHSTPTFVALKAECNLKLAVALTIMEECFLPMVDTRTGIYMIPHVLYNWGSEFVRLNYEGFYTVVLEKDDILLCVASIRIHGTTVAELPLIATCSKYRRQGMCRRLMNAIEEMLKWFKVEKLVVSAIPSLVDTWTKGFGFLGLEGFASAGRRRSLRKTWMPSDHQGLQRLEEATGLAFRFIIGKTKDSSKMAELRREVEEYDDFLLLDIEEEYSKLPYKTLAFFKAAYALYDSDFYVKADDDIYLRPDRLSLLLAKERHHTQTYLGCMKKGPVFTDPKLKWHEPLGYMLGKEYFLHAYGPIYALSADVVASLVALRNNSFRLFSNEDVTIGAWMLAMNVNHENNRQLCQPECTTTSIAVWDIPKCSGLCNPEKKMLELHQMSMCSNTPTLVSSE</sequence>
<dbReference type="PANTHER" id="PTHR46508:SF27">
    <property type="entry name" value="HISTONE ACETYLTRANSFERASE CHROMATIN REGULATOR PHD FAMILY"/>
    <property type="match status" value="1"/>
</dbReference>
<organism evidence="23 24">
    <name type="scientific">Lactuca virosa</name>
    <dbReference type="NCBI Taxonomy" id="75947"/>
    <lineage>
        <taxon>Eukaryota</taxon>
        <taxon>Viridiplantae</taxon>
        <taxon>Streptophyta</taxon>
        <taxon>Embryophyta</taxon>
        <taxon>Tracheophyta</taxon>
        <taxon>Spermatophyta</taxon>
        <taxon>Magnoliopsida</taxon>
        <taxon>eudicotyledons</taxon>
        <taxon>Gunneridae</taxon>
        <taxon>Pentapetalae</taxon>
        <taxon>asterids</taxon>
        <taxon>campanulids</taxon>
        <taxon>Asterales</taxon>
        <taxon>Asteraceae</taxon>
        <taxon>Cichorioideae</taxon>
        <taxon>Cichorieae</taxon>
        <taxon>Lactucinae</taxon>
        <taxon>Lactuca</taxon>
    </lineage>
</organism>
<protein>
    <recommendedName>
        <fullName evidence="25">PHD-type domain-containing protein</fullName>
    </recommendedName>
</protein>
<dbReference type="GO" id="GO:0016758">
    <property type="term" value="F:hexosyltransferase activity"/>
    <property type="evidence" value="ECO:0007669"/>
    <property type="project" value="InterPro"/>
</dbReference>
<evidence type="ECO:0000256" key="5">
    <source>
        <dbReference type="ARBA" id="ARBA00008661"/>
    </source>
</evidence>
<dbReference type="Pfam" id="PF01762">
    <property type="entry name" value="Galactosyl_T"/>
    <property type="match status" value="1"/>
</dbReference>
<keyword evidence="6" id="KW-0328">Glycosyltransferase</keyword>
<evidence type="ECO:0000256" key="2">
    <source>
        <dbReference type="ARBA" id="ARBA00004123"/>
    </source>
</evidence>
<evidence type="ECO:0000256" key="18">
    <source>
        <dbReference type="ARBA" id="ARBA00023242"/>
    </source>
</evidence>
<dbReference type="Gene3D" id="3.40.630.30">
    <property type="match status" value="1"/>
</dbReference>
<evidence type="ECO:0000256" key="10">
    <source>
        <dbReference type="ARBA" id="ARBA00022771"/>
    </source>
</evidence>
<dbReference type="InterPro" id="IPR001965">
    <property type="entry name" value="Znf_PHD"/>
</dbReference>
<evidence type="ECO:0000313" key="24">
    <source>
        <dbReference type="Proteomes" id="UP001157418"/>
    </source>
</evidence>
<keyword evidence="15" id="KW-0472">Membrane</keyword>
<evidence type="ECO:0000256" key="8">
    <source>
        <dbReference type="ARBA" id="ARBA00022692"/>
    </source>
</evidence>
<comment type="similarity">
    <text evidence="5">Belongs to the glycosyltransferase 31 family.</text>
</comment>
<dbReference type="InterPro" id="IPR032308">
    <property type="entry name" value="TDBD"/>
</dbReference>
<evidence type="ECO:0000259" key="22">
    <source>
        <dbReference type="PROSITE" id="PS51186"/>
    </source>
</evidence>
<dbReference type="SUPFAM" id="SSF57903">
    <property type="entry name" value="FYVE/PHD zinc finger"/>
    <property type="match status" value="1"/>
</dbReference>
<comment type="caution">
    <text evidence="23">The sequence shown here is derived from an EMBL/GenBank/DDBJ whole genome shotgun (WGS) entry which is preliminary data.</text>
</comment>
<evidence type="ECO:0000256" key="16">
    <source>
        <dbReference type="ARBA" id="ARBA00023180"/>
    </source>
</evidence>
<dbReference type="PROSITE" id="PS51186">
    <property type="entry name" value="GNAT"/>
    <property type="match status" value="1"/>
</dbReference>
<evidence type="ECO:0000256" key="1">
    <source>
        <dbReference type="ARBA" id="ARBA00001936"/>
    </source>
</evidence>
<keyword evidence="8" id="KW-0812">Transmembrane</keyword>
<dbReference type="GO" id="GO:0005634">
    <property type="term" value="C:nucleus"/>
    <property type="evidence" value="ECO:0007669"/>
    <property type="project" value="UniProtKB-SubCell"/>
</dbReference>
<dbReference type="Gene3D" id="3.30.40.10">
    <property type="entry name" value="Zinc/RING finger domain, C3HC4 (zinc finger)"/>
    <property type="match status" value="1"/>
</dbReference>
<keyword evidence="7" id="KW-0808">Transferase</keyword>
<evidence type="ECO:0000256" key="12">
    <source>
        <dbReference type="ARBA" id="ARBA00022968"/>
    </source>
</evidence>
<keyword evidence="12" id="KW-0735">Signal-anchor</keyword>
<dbReference type="InterPro" id="IPR002659">
    <property type="entry name" value="Glyco_trans_31"/>
</dbReference>
<accession>A0AAU9MNJ3</accession>
<dbReference type="PANTHER" id="PTHR46508">
    <property type="entry name" value="PHD FINGER FAMILY PROTEIN"/>
    <property type="match status" value="1"/>
</dbReference>
<evidence type="ECO:0000256" key="15">
    <source>
        <dbReference type="ARBA" id="ARBA00023136"/>
    </source>
</evidence>
<evidence type="ECO:0000256" key="4">
    <source>
        <dbReference type="ARBA" id="ARBA00004922"/>
    </source>
</evidence>
<keyword evidence="18" id="KW-0539">Nucleus</keyword>
<dbReference type="SUPFAM" id="SSF55729">
    <property type="entry name" value="Acyl-CoA N-acyltransferases (Nat)"/>
    <property type="match status" value="1"/>
</dbReference>
<dbReference type="Pfam" id="PF16135">
    <property type="entry name" value="TDBD"/>
    <property type="match status" value="1"/>
</dbReference>
<feature type="domain" description="N-acetyltransferase" evidence="22">
    <location>
        <begin position="582"/>
        <end position="742"/>
    </location>
</feature>